<dbReference type="InterPro" id="IPR054708">
    <property type="entry name" value="MTPAP-like_central"/>
</dbReference>
<evidence type="ECO:0000256" key="2">
    <source>
        <dbReference type="ARBA" id="ARBA00001946"/>
    </source>
</evidence>
<feature type="compositionally biased region" description="Polar residues" evidence="7">
    <location>
        <begin position="1591"/>
        <end position="1603"/>
    </location>
</feature>
<dbReference type="PANTHER" id="PTHR12271">
    <property type="entry name" value="POLY A POLYMERASE CID PAP -RELATED"/>
    <property type="match status" value="1"/>
</dbReference>
<feature type="region of interest" description="Disordered" evidence="7">
    <location>
        <begin position="761"/>
        <end position="807"/>
    </location>
</feature>
<feature type="compositionally biased region" description="Low complexity" evidence="7">
    <location>
        <begin position="797"/>
        <end position="807"/>
    </location>
</feature>
<keyword evidence="4" id="KW-0479">Metal-binding</keyword>
<evidence type="ECO:0000259" key="8">
    <source>
        <dbReference type="PROSITE" id="PS50158"/>
    </source>
</evidence>
<evidence type="ECO:0000256" key="6">
    <source>
        <dbReference type="PROSITE-ProRule" id="PRU00047"/>
    </source>
</evidence>
<comment type="cofactor">
    <cofactor evidence="2">
        <name>Mg(2+)</name>
        <dbReference type="ChEBI" id="CHEBI:18420"/>
    </cofactor>
</comment>
<dbReference type="Pfam" id="PF22600">
    <property type="entry name" value="MTPAP-like_central"/>
    <property type="match status" value="1"/>
</dbReference>
<evidence type="ECO:0000256" key="4">
    <source>
        <dbReference type="ARBA" id="ARBA00022723"/>
    </source>
</evidence>
<sequence length="1816" mass="205248">MAEASSPHGQIEAKIRSLAQIPDSSHGTDGDQPGNNKQRKGSSQMTQQTDESRDSLGFQDNAVISYQLAADGGRKPTDYCTSPEDKQARGQARLQKKRQARRRKNRSKKEETPENGEHQRVTDGRKDRSTNEKGRSNGSRKQSDRKKTPEALSQKNGFEKAKEEVATGSKNHVSTRDSDQKGDGSIANSNRPSTSQGTVDSTNTVEQEEKNELDIALAEDFILAQNLYYKKEIVKECEKECIFLLKKKSSKFPTAKFFCRLCDYHCFDMEHCESHKKESRHKRLMKMRLIDQLLNHLPYPEPAHKQAVDDTVEKIYEEQHLTDSHLQERRELLGHIQKLIENSYKDDIHLVMYGSSHCTLGLRSSDVNMDFTNNVPPSYLKDAYLQLKENQNYVEDIESDFFAKVPSIRFVVSGMKLRCQLAINNTGCHKTSELLHTYSRIDTRLAKLAVVFRYLAKLCKMDKQEEGTLPSYVFYLMTVFFLQQCKPPVLPVLHEIGRPECTGQDSEDWYFKDVDRLGEYWVGQNQCCVGDLWIQMLRFYCIEFDIGNFVINIRQTKLLTRQEKKWTSKKLAIEDPFMRRRNVANCVSHSQVFEYILEQFKVAYKHFGIPQLSTGPLFSDMAGLNKYLKRREDGVIKHVLTNKDASEDCDGDRCSSAVLTDIRQSEANVVHEKSDMVLCSNSSQDFSIETWVRELVNGIFDAAMEQFASEKCPAENLDDVCGAISLEQMEDSAHQHSSMLSDSHVPCGDAEIFISEHKHSTDDVIGDSPGMTNTDKPVDDSQEKTKSLAMDKDGLDGTPENTPNPTTTIGIIKSGDVIEITSTDTVTTSATEDPDEDNVDGDNAVMCPDIFNSGSDTVPSLGDKHTNVLKPVELIFSFDEKHLSDSKGPAIMCSICQREGHLKSSCPEENLPPLSPLPPLGRQYGDALDYLIQKVPKDFKPTEWEMKMRHGVVCEVERDIQETYPGAKLKVFGSSCNGFGFRGSDLDICLTFADMSSLASADPVAIIEQLAKVLKRQKTLYNVFPITTAKVPIVKFKHRPLQLEGDISLYNTLAIENTRMLQLYSAIDRRVVYLGYMMKVLAKICEICDASRGSLSSYAYILMVIYFLQQRQPPVIPVLQELIPKKGKKPEKIIDGWNSWFFDDLSQLPKVWPDYGKNTESPADLWLGLLCFYTEQFSFKEYVISIRQKVPLTKFERLWNTSTIAIEDPFDLSHNLGAGLSRRMNMFIIRTLRNARKLFGTNIYSIPNGYKSLEDYLFDPNLLTDSLPPSDRNCHRCGKIGHFAKECPLVELRKEGEEENRRQRQQQQRQHQQQQQQQWQQQQQAKKKKEMTISTPVPIPQAKAQISHVHGSPDYARSTVLMSQDYHRGQHTPDSVQQMIRLNAHYSPTANKQQHQPVYVQPSPPQGLPPLAEQHIDPACQSVSQPHSLYSVSPQIYHSSPQLYLNSPQMLPYVLPCFPGCSNPPMSTATGPLPTSIIRSTGVQQLPNTASFPCNVSSNQQQSYPVNSQSSQPSNQQRCYPVNKQPNQSSNQQQSYPVKIQTSQPSNQQQSYPVNLQTSQPNNQQQDYPTSKQPTQPSNQQQSYPIRKQPGQPTNQQHGTIGSSCDKEQMDLSGSQQIYLPINQGGVLQYGKAVIQSKDIINQQLYYSAGCRQDVSDSPQLRQVNSMRLQHSILTSVQPGSQQHSIQSSTAQRSTASSMQDTNSQCSMASNLQASNETYSLPMTVQPNSQQLIVPSSMQGSNPGSSQTHYHHNDVQQLESVDHSGHRHNVPIQSLDDCNRQQQLSVYRELDNDWPALTSVQCTSSTNNLHSWNEQV</sequence>
<dbReference type="SUPFAM" id="SSF81301">
    <property type="entry name" value="Nucleotidyltransferase"/>
    <property type="match status" value="2"/>
</dbReference>
<dbReference type="GO" id="GO:0031123">
    <property type="term" value="P:RNA 3'-end processing"/>
    <property type="evidence" value="ECO:0007669"/>
    <property type="project" value="TreeGrafter"/>
</dbReference>
<feature type="region of interest" description="Disordered" evidence="7">
    <location>
        <begin position="1489"/>
        <end position="1608"/>
    </location>
</feature>
<dbReference type="Pfam" id="PF00098">
    <property type="entry name" value="zf-CCHC"/>
    <property type="match status" value="1"/>
</dbReference>
<keyword evidence="10" id="KW-1185">Reference proteome</keyword>
<feature type="region of interest" description="Disordered" evidence="7">
    <location>
        <begin position="1"/>
        <end position="207"/>
    </location>
</feature>
<dbReference type="InterPro" id="IPR036875">
    <property type="entry name" value="Znf_CCHC_sf"/>
</dbReference>
<feature type="compositionally biased region" description="Basic and acidic residues" evidence="7">
    <location>
        <begin position="776"/>
        <end position="795"/>
    </location>
</feature>
<feature type="compositionally biased region" description="Low complexity" evidence="7">
    <location>
        <begin position="1685"/>
        <end position="1698"/>
    </location>
</feature>
<dbReference type="EMBL" id="JAODUP010000310">
    <property type="protein sequence ID" value="KAK2153030.1"/>
    <property type="molecule type" value="Genomic_DNA"/>
</dbReference>
<dbReference type="SUPFAM" id="SSF57756">
    <property type="entry name" value="Retrovirus zinc finger-like domains"/>
    <property type="match status" value="1"/>
</dbReference>
<dbReference type="Gene3D" id="1.10.1410.10">
    <property type="match status" value="2"/>
</dbReference>
<feature type="compositionally biased region" description="Polar residues" evidence="7">
    <location>
        <begin position="1699"/>
        <end position="1708"/>
    </location>
</feature>
<keyword evidence="3" id="KW-0808">Transferase</keyword>
<proteinExistence type="predicted"/>
<gene>
    <name evidence="9" type="ORF">LSH36_310g02039</name>
</gene>
<dbReference type="Gene3D" id="4.10.60.10">
    <property type="entry name" value="Zinc finger, CCHC-type"/>
    <property type="match status" value="1"/>
</dbReference>
<keyword evidence="5" id="KW-0460">Magnesium</keyword>
<dbReference type="InterPro" id="IPR043519">
    <property type="entry name" value="NT_sf"/>
</dbReference>
<dbReference type="SMART" id="SM00343">
    <property type="entry name" value="ZnF_C2HC"/>
    <property type="match status" value="2"/>
</dbReference>
<dbReference type="InterPro" id="IPR002058">
    <property type="entry name" value="PAP_assoc"/>
</dbReference>
<feature type="compositionally biased region" description="Polar residues" evidence="7">
    <location>
        <begin position="1540"/>
        <end position="1584"/>
    </location>
</feature>
<feature type="compositionally biased region" description="Polar residues" evidence="7">
    <location>
        <begin position="186"/>
        <end position="205"/>
    </location>
</feature>
<name>A0AAD9JIV8_9ANNE</name>
<dbReference type="GO" id="GO:0003676">
    <property type="term" value="F:nucleic acid binding"/>
    <property type="evidence" value="ECO:0007669"/>
    <property type="project" value="InterPro"/>
</dbReference>
<dbReference type="Proteomes" id="UP001208570">
    <property type="component" value="Unassembled WGS sequence"/>
</dbReference>
<feature type="compositionally biased region" description="Low complexity" evidence="7">
    <location>
        <begin position="1495"/>
        <end position="1535"/>
    </location>
</feature>
<keyword evidence="6" id="KW-0863">Zinc-finger</keyword>
<protein>
    <recommendedName>
        <fullName evidence="8">CCHC-type domain-containing protein</fullName>
    </recommendedName>
</protein>
<evidence type="ECO:0000313" key="10">
    <source>
        <dbReference type="Proteomes" id="UP001208570"/>
    </source>
</evidence>
<dbReference type="PANTHER" id="PTHR12271:SF66">
    <property type="entry name" value="TERMINAL URIDYLYLTRANSFERASE TAILOR"/>
    <property type="match status" value="1"/>
</dbReference>
<feature type="compositionally biased region" description="Low complexity" evidence="7">
    <location>
        <begin position="1305"/>
        <end position="1324"/>
    </location>
</feature>
<feature type="compositionally biased region" description="Basic and acidic residues" evidence="7">
    <location>
        <begin position="108"/>
        <end position="149"/>
    </location>
</feature>
<feature type="region of interest" description="Disordered" evidence="7">
    <location>
        <begin position="1298"/>
        <end position="1332"/>
    </location>
</feature>
<evidence type="ECO:0000313" key="9">
    <source>
        <dbReference type="EMBL" id="KAK2153030.1"/>
    </source>
</evidence>
<dbReference type="Pfam" id="PF19088">
    <property type="entry name" value="TUTase"/>
    <property type="match status" value="1"/>
</dbReference>
<dbReference type="GO" id="GO:0008270">
    <property type="term" value="F:zinc ion binding"/>
    <property type="evidence" value="ECO:0007669"/>
    <property type="project" value="UniProtKB-KW"/>
</dbReference>
<dbReference type="SUPFAM" id="SSF81631">
    <property type="entry name" value="PAP/OAS1 substrate-binding domain"/>
    <property type="match status" value="2"/>
</dbReference>
<comment type="cofactor">
    <cofactor evidence="1">
        <name>Mn(2+)</name>
        <dbReference type="ChEBI" id="CHEBI:29035"/>
    </cofactor>
</comment>
<feature type="compositionally biased region" description="Basic residues" evidence="7">
    <location>
        <begin position="94"/>
        <end position="107"/>
    </location>
</feature>
<dbReference type="Pfam" id="PF03828">
    <property type="entry name" value="PAP_assoc"/>
    <property type="match status" value="2"/>
</dbReference>
<dbReference type="PROSITE" id="PS50158">
    <property type="entry name" value="ZF_CCHC"/>
    <property type="match status" value="1"/>
</dbReference>
<dbReference type="CDD" id="cd05402">
    <property type="entry name" value="NT_PAP_TUTase"/>
    <property type="match status" value="2"/>
</dbReference>
<reference evidence="9" key="1">
    <citation type="journal article" date="2023" name="Mol. Biol. Evol.">
        <title>Third-Generation Sequencing Reveals the Adaptive Role of the Epigenome in Three Deep-Sea Polychaetes.</title>
        <authorList>
            <person name="Perez M."/>
            <person name="Aroh O."/>
            <person name="Sun Y."/>
            <person name="Lan Y."/>
            <person name="Juniper S.K."/>
            <person name="Young C.R."/>
            <person name="Angers B."/>
            <person name="Qian P.Y."/>
        </authorList>
    </citation>
    <scope>NUCLEOTIDE SEQUENCE</scope>
    <source>
        <strain evidence="9">P08H-3</strain>
    </source>
</reference>
<dbReference type="GO" id="GO:0050265">
    <property type="term" value="F:RNA uridylyltransferase activity"/>
    <property type="evidence" value="ECO:0007669"/>
    <property type="project" value="TreeGrafter"/>
</dbReference>
<dbReference type="FunFam" id="1.10.1410.10:FF:000002">
    <property type="entry name" value="terminal uridylyltransferase 4 isoform X1"/>
    <property type="match status" value="1"/>
</dbReference>
<evidence type="ECO:0000256" key="3">
    <source>
        <dbReference type="ARBA" id="ARBA00022679"/>
    </source>
</evidence>
<feature type="domain" description="CCHC-type" evidence="8">
    <location>
        <begin position="1274"/>
        <end position="1288"/>
    </location>
</feature>
<dbReference type="InterPro" id="IPR001878">
    <property type="entry name" value="Znf_CCHC"/>
</dbReference>
<dbReference type="InterPro" id="IPR045100">
    <property type="entry name" value="TUT4/7_NTP_transf"/>
</dbReference>
<dbReference type="Gene3D" id="3.30.460.10">
    <property type="entry name" value="Beta Polymerase, domain 2"/>
    <property type="match status" value="2"/>
</dbReference>
<feature type="region of interest" description="Disordered" evidence="7">
    <location>
        <begin position="1676"/>
        <end position="1708"/>
    </location>
</feature>
<organism evidence="9 10">
    <name type="scientific">Paralvinella palmiformis</name>
    <dbReference type="NCBI Taxonomy" id="53620"/>
    <lineage>
        <taxon>Eukaryota</taxon>
        <taxon>Metazoa</taxon>
        <taxon>Spiralia</taxon>
        <taxon>Lophotrochozoa</taxon>
        <taxon>Annelida</taxon>
        <taxon>Polychaeta</taxon>
        <taxon>Sedentaria</taxon>
        <taxon>Canalipalpata</taxon>
        <taxon>Terebellida</taxon>
        <taxon>Terebelliformia</taxon>
        <taxon>Alvinellidae</taxon>
        <taxon>Paralvinella</taxon>
    </lineage>
</organism>
<feature type="compositionally biased region" description="Polar residues" evidence="7">
    <location>
        <begin position="22"/>
        <end position="49"/>
    </location>
</feature>
<comment type="caution">
    <text evidence="9">The sequence shown here is derived from an EMBL/GenBank/DDBJ whole genome shotgun (WGS) entry which is preliminary data.</text>
</comment>
<feature type="compositionally biased region" description="Basic and acidic residues" evidence="7">
    <location>
        <begin position="72"/>
        <end position="88"/>
    </location>
</feature>
<evidence type="ECO:0000256" key="7">
    <source>
        <dbReference type="SAM" id="MobiDB-lite"/>
    </source>
</evidence>
<keyword evidence="6" id="KW-0862">Zinc</keyword>
<evidence type="ECO:0000256" key="5">
    <source>
        <dbReference type="ARBA" id="ARBA00022842"/>
    </source>
</evidence>
<evidence type="ECO:0000256" key="1">
    <source>
        <dbReference type="ARBA" id="ARBA00001936"/>
    </source>
</evidence>
<accession>A0AAD9JIV8</accession>